<gene>
    <name evidence="2" type="ORF">C6N40_12415</name>
</gene>
<dbReference type="OrthoDB" id="5966291at2"/>
<dbReference type="RefSeq" id="WP_106991349.1">
    <property type="nucleotide sequence ID" value="NZ_JAVEVW010000032.1"/>
</dbReference>
<keyword evidence="1" id="KW-0472">Membrane</keyword>
<name>A0A2P6M658_9GAMM</name>
<comment type="caution">
    <text evidence="2">The sequence shown here is derived from an EMBL/GenBank/DDBJ whole genome shotgun (WGS) entry which is preliminary data.</text>
</comment>
<dbReference type="AlphaFoldDB" id="A0A2P6M658"/>
<protein>
    <submittedName>
        <fullName evidence="2">Uncharacterized protein</fullName>
    </submittedName>
</protein>
<organism evidence="2 3">
    <name type="scientific">Arenimonas caeni</name>
    <dbReference type="NCBI Taxonomy" id="2058085"/>
    <lineage>
        <taxon>Bacteria</taxon>
        <taxon>Pseudomonadati</taxon>
        <taxon>Pseudomonadota</taxon>
        <taxon>Gammaproteobacteria</taxon>
        <taxon>Lysobacterales</taxon>
        <taxon>Lysobacteraceae</taxon>
        <taxon>Arenimonas</taxon>
    </lineage>
</organism>
<evidence type="ECO:0000256" key="1">
    <source>
        <dbReference type="SAM" id="Phobius"/>
    </source>
</evidence>
<keyword evidence="1" id="KW-0812">Transmembrane</keyword>
<keyword evidence="3" id="KW-1185">Reference proteome</keyword>
<dbReference type="EMBL" id="PVLF01000023">
    <property type="protein sequence ID" value="PRH81484.1"/>
    <property type="molecule type" value="Genomic_DNA"/>
</dbReference>
<proteinExistence type="predicted"/>
<feature type="transmembrane region" description="Helical" evidence="1">
    <location>
        <begin position="9"/>
        <end position="29"/>
    </location>
</feature>
<evidence type="ECO:0000313" key="2">
    <source>
        <dbReference type="EMBL" id="PRH81484.1"/>
    </source>
</evidence>
<keyword evidence="1" id="KW-1133">Transmembrane helix</keyword>
<accession>A0A2P6M658</accession>
<reference evidence="2 3" key="1">
    <citation type="submission" date="2018-03" db="EMBL/GenBank/DDBJ databases">
        <title>Arenimonas caeni sp. nov., isolated from activated sludge.</title>
        <authorList>
            <person name="Liu H."/>
        </authorList>
    </citation>
    <scope>NUCLEOTIDE SEQUENCE [LARGE SCALE GENOMIC DNA]</scope>
    <source>
        <strain evidence="3">z29</strain>
    </source>
</reference>
<dbReference type="Proteomes" id="UP000241736">
    <property type="component" value="Unassembled WGS sequence"/>
</dbReference>
<sequence>MSANANPRWLLPTVLVAGLAIIAGGWWMAEQRSRRAADAGRVDEVLAEFQKGLPREYAPGLVLERVAFEGNELVMTIRSLTRTVPETGGDLQQVAAAEKALMLPLCQHGDVLFLLARGVVLKRRFVDHQDRIFFEITLTSADCAR</sequence>
<evidence type="ECO:0000313" key="3">
    <source>
        <dbReference type="Proteomes" id="UP000241736"/>
    </source>
</evidence>